<reference evidence="1" key="1">
    <citation type="submission" date="2018-05" db="EMBL/GenBank/DDBJ databases">
        <authorList>
            <person name="Lanie J.A."/>
            <person name="Ng W.-L."/>
            <person name="Kazmierczak K.M."/>
            <person name="Andrzejewski T.M."/>
            <person name="Davidsen T.M."/>
            <person name="Wayne K.J."/>
            <person name="Tettelin H."/>
            <person name="Glass J.I."/>
            <person name="Rusch D."/>
            <person name="Podicherti R."/>
            <person name="Tsui H.-C.T."/>
            <person name="Winkler M.E."/>
        </authorList>
    </citation>
    <scope>NUCLEOTIDE SEQUENCE</scope>
</reference>
<evidence type="ECO:0000313" key="1">
    <source>
        <dbReference type="EMBL" id="SVD82725.1"/>
    </source>
</evidence>
<dbReference type="EMBL" id="UINC01175871">
    <property type="protein sequence ID" value="SVD82725.1"/>
    <property type="molecule type" value="Genomic_DNA"/>
</dbReference>
<protein>
    <submittedName>
        <fullName evidence="1">Uncharacterized protein</fullName>
    </submittedName>
</protein>
<gene>
    <name evidence="1" type="ORF">METZ01_LOCUS435579</name>
</gene>
<accession>A0A382YIR6</accession>
<name>A0A382YIR6_9ZZZZ</name>
<organism evidence="1">
    <name type="scientific">marine metagenome</name>
    <dbReference type="NCBI Taxonomy" id="408172"/>
    <lineage>
        <taxon>unclassified sequences</taxon>
        <taxon>metagenomes</taxon>
        <taxon>ecological metagenomes</taxon>
    </lineage>
</organism>
<proteinExistence type="predicted"/>
<feature type="non-terminal residue" evidence="1">
    <location>
        <position position="1"/>
    </location>
</feature>
<sequence length="24" mass="2692">IRDVGFRRGDAGVKFDLLYGLPRA</sequence>
<dbReference type="AlphaFoldDB" id="A0A382YIR6"/>